<dbReference type="SUPFAM" id="SSF51445">
    <property type="entry name" value="(Trans)glycosidases"/>
    <property type="match status" value="1"/>
</dbReference>
<evidence type="ECO:0000313" key="1">
    <source>
        <dbReference type="EMBL" id="BBH87392.1"/>
    </source>
</evidence>
<sequence>MSQISSFHRADWMHRGSFGMMVHWLVPGATAPERGEPITDPERAVDAFHIERFLEQFAESGADWLIFTVGQNTGFYASPNKVLEQLAGPGHCSQRDLVLEIATGVARMGKRFVAYLPAEIEAQSAAMHKAFGWSPSDPTQAVFQQRYREFIRAYALKFGPLLSGWWFDGCYTWDVFPNQYLDWTALAQAARAGNPDAALAFNDGSFCIGITQPLTDEQDYLSGEVEVLRDGKLRLGRGDDAPLYLPESRFVEGTRCQWHALTFIDAFWVHAKPGPMEPPLYDDDTLFSFVRSCKAVGGAVTLNAGIYQEGHISEATLAQLKRCSQSL</sequence>
<proteinExistence type="predicted"/>
<organism evidence="1">
    <name type="scientific">Thermosporothrix sp. COM3</name>
    <dbReference type="NCBI Taxonomy" id="2490863"/>
    <lineage>
        <taxon>Bacteria</taxon>
        <taxon>Bacillati</taxon>
        <taxon>Chloroflexota</taxon>
        <taxon>Ktedonobacteria</taxon>
        <taxon>Ktedonobacterales</taxon>
        <taxon>Thermosporotrichaceae</taxon>
        <taxon>Thermosporothrix</taxon>
    </lineage>
</organism>
<evidence type="ECO:0008006" key="2">
    <source>
        <dbReference type="Google" id="ProtNLM"/>
    </source>
</evidence>
<reference evidence="1" key="1">
    <citation type="submission" date="2018-12" db="EMBL/GenBank/DDBJ databases">
        <title>Novel natural products biosynthetic potential of the class Ktedonobacteria.</title>
        <authorList>
            <person name="Zheng Y."/>
            <person name="Saitou A."/>
            <person name="Wang C.M."/>
            <person name="Toyoda A."/>
            <person name="Minakuchi Y."/>
            <person name="Sekiguchi Y."/>
            <person name="Ueda K."/>
            <person name="Takano H."/>
            <person name="Sakai Y."/>
            <person name="Yokota A."/>
            <person name="Yabe S."/>
        </authorList>
    </citation>
    <scope>NUCLEOTIDE SEQUENCE</scope>
    <source>
        <strain evidence="1">COM3</strain>
    </source>
</reference>
<accession>A0A455SKF5</accession>
<gene>
    <name evidence="1" type="ORF">KTC_21430</name>
</gene>
<name>A0A455SKF5_9CHLR</name>
<dbReference type="EMBL" id="AP019376">
    <property type="protein sequence ID" value="BBH87392.1"/>
    <property type="molecule type" value="Genomic_DNA"/>
</dbReference>
<dbReference type="InterPro" id="IPR017853">
    <property type="entry name" value="GH"/>
</dbReference>
<dbReference type="Gene3D" id="3.20.20.80">
    <property type="entry name" value="Glycosidases"/>
    <property type="match status" value="1"/>
</dbReference>
<dbReference type="AlphaFoldDB" id="A0A455SKF5"/>
<protein>
    <recommendedName>
        <fullName evidence="2">Alpha-L-fucosidase</fullName>
    </recommendedName>
</protein>